<sequence length="122" mass="14185">MGTKCNGCSESIYDLLFMECRQENCKKIYHMKCLMLSKKQFEEFTEQYKTNWRCPECMRDDPKGDNSDTPVRATAMNKTFTPSSYVNKQRGNRVAHSELRIETEEKVLEELEGVSWGSAISH</sequence>
<evidence type="ECO:0000313" key="7">
    <source>
        <dbReference type="Proteomes" id="UP000838756"/>
    </source>
</evidence>
<dbReference type="InterPro" id="IPR013083">
    <property type="entry name" value="Znf_RING/FYVE/PHD"/>
</dbReference>
<dbReference type="EMBL" id="CAKXAJ010018994">
    <property type="protein sequence ID" value="CAH2218046.1"/>
    <property type="molecule type" value="Genomic_DNA"/>
</dbReference>
<evidence type="ECO:0000259" key="5">
    <source>
        <dbReference type="PROSITE" id="PS50016"/>
    </source>
</evidence>
<dbReference type="Gene3D" id="3.30.40.10">
    <property type="entry name" value="Zinc/RING finger domain, C3HC4 (zinc finger)"/>
    <property type="match status" value="1"/>
</dbReference>
<dbReference type="GO" id="GO:0008270">
    <property type="term" value="F:zinc ion binding"/>
    <property type="evidence" value="ECO:0007669"/>
    <property type="project" value="UniProtKB-KW"/>
</dbReference>
<dbReference type="PROSITE" id="PS50016">
    <property type="entry name" value="ZF_PHD_2"/>
    <property type="match status" value="1"/>
</dbReference>
<evidence type="ECO:0000313" key="6">
    <source>
        <dbReference type="EMBL" id="CAH2218046.1"/>
    </source>
</evidence>
<keyword evidence="1" id="KW-0479">Metal-binding</keyword>
<dbReference type="SUPFAM" id="SSF57903">
    <property type="entry name" value="FYVE/PHD zinc finger"/>
    <property type="match status" value="1"/>
</dbReference>
<evidence type="ECO:0000256" key="1">
    <source>
        <dbReference type="ARBA" id="ARBA00022723"/>
    </source>
</evidence>
<comment type="caution">
    <text evidence="6">The sequence shown here is derived from an EMBL/GenBank/DDBJ whole genome shotgun (WGS) entry which is preliminary data.</text>
</comment>
<reference evidence="6" key="1">
    <citation type="submission" date="2022-03" db="EMBL/GenBank/DDBJ databases">
        <authorList>
            <person name="Lindestad O."/>
        </authorList>
    </citation>
    <scope>NUCLEOTIDE SEQUENCE</scope>
</reference>
<evidence type="ECO:0000256" key="4">
    <source>
        <dbReference type="PROSITE-ProRule" id="PRU00146"/>
    </source>
</evidence>
<accession>A0A8S4QTC0</accession>
<protein>
    <submittedName>
        <fullName evidence="6">Jg13432 protein</fullName>
    </submittedName>
</protein>
<gene>
    <name evidence="6" type="primary">jg13432</name>
    <name evidence="6" type="ORF">PAEG_LOCUS5921</name>
</gene>
<dbReference type="OrthoDB" id="6929844at2759"/>
<evidence type="ECO:0000256" key="3">
    <source>
        <dbReference type="ARBA" id="ARBA00022833"/>
    </source>
</evidence>
<feature type="domain" description="PHD-type" evidence="5">
    <location>
        <begin position="2"/>
        <end position="60"/>
    </location>
</feature>
<dbReference type="AlphaFoldDB" id="A0A8S4QTC0"/>
<keyword evidence="7" id="KW-1185">Reference proteome</keyword>
<dbReference type="SMART" id="SM00249">
    <property type="entry name" value="PHD"/>
    <property type="match status" value="1"/>
</dbReference>
<name>A0A8S4QTC0_9NEOP</name>
<keyword evidence="2 4" id="KW-0863">Zinc-finger</keyword>
<dbReference type="InterPro" id="IPR019786">
    <property type="entry name" value="Zinc_finger_PHD-type_CS"/>
</dbReference>
<proteinExistence type="predicted"/>
<dbReference type="InterPro" id="IPR001965">
    <property type="entry name" value="Znf_PHD"/>
</dbReference>
<organism evidence="6 7">
    <name type="scientific">Pararge aegeria aegeria</name>
    <dbReference type="NCBI Taxonomy" id="348720"/>
    <lineage>
        <taxon>Eukaryota</taxon>
        <taxon>Metazoa</taxon>
        <taxon>Ecdysozoa</taxon>
        <taxon>Arthropoda</taxon>
        <taxon>Hexapoda</taxon>
        <taxon>Insecta</taxon>
        <taxon>Pterygota</taxon>
        <taxon>Neoptera</taxon>
        <taxon>Endopterygota</taxon>
        <taxon>Lepidoptera</taxon>
        <taxon>Glossata</taxon>
        <taxon>Ditrysia</taxon>
        <taxon>Papilionoidea</taxon>
        <taxon>Nymphalidae</taxon>
        <taxon>Satyrinae</taxon>
        <taxon>Satyrini</taxon>
        <taxon>Parargina</taxon>
        <taxon>Pararge</taxon>
    </lineage>
</organism>
<dbReference type="Proteomes" id="UP000838756">
    <property type="component" value="Unassembled WGS sequence"/>
</dbReference>
<dbReference type="PROSITE" id="PS01359">
    <property type="entry name" value="ZF_PHD_1"/>
    <property type="match status" value="1"/>
</dbReference>
<evidence type="ECO:0000256" key="2">
    <source>
        <dbReference type="ARBA" id="ARBA00022771"/>
    </source>
</evidence>
<keyword evidence="3" id="KW-0862">Zinc</keyword>
<dbReference type="InterPro" id="IPR019787">
    <property type="entry name" value="Znf_PHD-finger"/>
</dbReference>
<dbReference type="InterPro" id="IPR011011">
    <property type="entry name" value="Znf_FYVE_PHD"/>
</dbReference>